<protein>
    <recommendedName>
        <fullName evidence="3">MFS transporter</fullName>
    </recommendedName>
</protein>
<keyword evidence="2" id="KW-1185">Reference proteome</keyword>
<name>A0ABY5DRG8_9ACTN</name>
<organism evidence="1 2">
    <name type="scientific">Paraconexibacter antarcticus</name>
    <dbReference type="NCBI Taxonomy" id="2949664"/>
    <lineage>
        <taxon>Bacteria</taxon>
        <taxon>Bacillati</taxon>
        <taxon>Actinomycetota</taxon>
        <taxon>Thermoleophilia</taxon>
        <taxon>Solirubrobacterales</taxon>
        <taxon>Paraconexibacteraceae</taxon>
        <taxon>Paraconexibacter</taxon>
    </lineage>
</organism>
<dbReference type="RefSeq" id="WP_254570013.1">
    <property type="nucleotide sequence ID" value="NZ_CP098502.1"/>
</dbReference>
<accession>A0ABY5DRG8</accession>
<dbReference type="EMBL" id="CP098502">
    <property type="protein sequence ID" value="UTI63285.1"/>
    <property type="molecule type" value="Genomic_DNA"/>
</dbReference>
<evidence type="ECO:0000313" key="1">
    <source>
        <dbReference type="EMBL" id="UTI63285.1"/>
    </source>
</evidence>
<gene>
    <name evidence="1" type="ORF">NBH00_18230</name>
</gene>
<evidence type="ECO:0000313" key="2">
    <source>
        <dbReference type="Proteomes" id="UP001056035"/>
    </source>
</evidence>
<proteinExistence type="predicted"/>
<sequence length="64" mass="6485">MTPAALGRPGPVGSPGGWSAHRRILFATAAMLAIGCGSQLTTLLGTLSGAGWERIGKFGLFSRG</sequence>
<evidence type="ECO:0008006" key="3">
    <source>
        <dbReference type="Google" id="ProtNLM"/>
    </source>
</evidence>
<dbReference type="Proteomes" id="UP001056035">
    <property type="component" value="Chromosome"/>
</dbReference>
<reference evidence="1 2" key="1">
    <citation type="submission" date="2022-06" db="EMBL/GenBank/DDBJ databases">
        <title>Paraconexibacter antarcticus.</title>
        <authorList>
            <person name="Kim C.S."/>
        </authorList>
    </citation>
    <scope>NUCLEOTIDE SEQUENCE [LARGE SCALE GENOMIC DNA]</scope>
    <source>
        <strain evidence="1 2">02-257</strain>
    </source>
</reference>